<gene>
    <name evidence="2" type="ORF">WCD41_24755</name>
</gene>
<dbReference type="SUPFAM" id="SSF52980">
    <property type="entry name" value="Restriction endonuclease-like"/>
    <property type="match status" value="1"/>
</dbReference>
<protein>
    <submittedName>
        <fullName evidence="2">DUF559 domain-containing protein</fullName>
    </submittedName>
</protein>
<sequence>MSTPSAESTIRRHVRAQHGVVSLRQARAAGLSDATIRRRVAARAWLPVGPCVFLVAEYEETPASRTVAAMLSVGEGAVLVGLSAAWWWDLYERPPATTEIAVGRGRQVRPRDGVRSWRRDIAPADRTRYRGLAVTCRPATVLDAAAVLGRQGGAHLMDNALLRRRVSLAALSEAHHRTLGRRGSPMAGKLLALAAGGARSEAERRAHRLMRGAGIGGWTANTEIVVPGYGCLLGDVVFAAEKVVLEIDGWAYHRGQRAFLLDGPRQSALVAAGWAVLRTHWHELTGDPDGFLATLRRTLASRSLFR</sequence>
<keyword evidence="3" id="KW-1185">Reference proteome</keyword>
<proteinExistence type="predicted"/>
<evidence type="ECO:0000313" key="3">
    <source>
        <dbReference type="Proteomes" id="UP001370100"/>
    </source>
</evidence>
<dbReference type="Pfam" id="PF04480">
    <property type="entry name" value="DUF559"/>
    <property type="match status" value="1"/>
</dbReference>
<evidence type="ECO:0000259" key="1">
    <source>
        <dbReference type="Pfam" id="PF04480"/>
    </source>
</evidence>
<dbReference type="InterPro" id="IPR011335">
    <property type="entry name" value="Restrct_endonuc-II-like"/>
</dbReference>
<accession>A0ABU8NDE9</accession>
<name>A0ABU8NDE9_9PSEU</name>
<evidence type="ECO:0000313" key="2">
    <source>
        <dbReference type="EMBL" id="MEJ2889696.1"/>
    </source>
</evidence>
<dbReference type="RefSeq" id="WP_337717504.1">
    <property type="nucleotide sequence ID" value="NZ_JBBEGL010000007.1"/>
</dbReference>
<organism evidence="2 3">
    <name type="scientific">Actinomycetospora aeridis</name>
    <dbReference type="NCBI Taxonomy" id="3129231"/>
    <lineage>
        <taxon>Bacteria</taxon>
        <taxon>Bacillati</taxon>
        <taxon>Actinomycetota</taxon>
        <taxon>Actinomycetes</taxon>
        <taxon>Pseudonocardiales</taxon>
        <taxon>Pseudonocardiaceae</taxon>
        <taxon>Actinomycetospora</taxon>
    </lineage>
</organism>
<comment type="caution">
    <text evidence="2">The sequence shown here is derived from an EMBL/GenBank/DDBJ whole genome shotgun (WGS) entry which is preliminary data.</text>
</comment>
<dbReference type="Proteomes" id="UP001370100">
    <property type="component" value="Unassembled WGS sequence"/>
</dbReference>
<reference evidence="2 3" key="1">
    <citation type="submission" date="2024-03" db="EMBL/GenBank/DDBJ databases">
        <title>Actinomycetospora sp. OC33-EN06, a novel actinomycete isolated from wild orchid (Aerides multiflora).</title>
        <authorList>
            <person name="Suriyachadkun C."/>
        </authorList>
    </citation>
    <scope>NUCLEOTIDE SEQUENCE [LARGE SCALE GENOMIC DNA]</scope>
    <source>
        <strain evidence="2 3">OC33-EN06</strain>
    </source>
</reference>
<dbReference type="EMBL" id="JBBEGL010000007">
    <property type="protein sequence ID" value="MEJ2889696.1"/>
    <property type="molecule type" value="Genomic_DNA"/>
</dbReference>
<dbReference type="InterPro" id="IPR007569">
    <property type="entry name" value="DUF559"/>
</dbReference>
<feature type="domain" description="DUF559" evidence="1">
    <location>
        <begin position="200"/>
        <end position="298"/>
    </location>
</feature>